<name>A0A8T2PQB0_9TELE</name>
<accession>A0A8T2PQB0</accession>
<protein>
    <submittedName>
        <fullName evidence="2">Uncharacterized protein</fullName>
    </submittedName>
</protein>
<gene>
    <name evidence="2" type="ORF">JZ751_011663</name>
</gene>
<reference evidence="2" key="1">
    <citation type="thesis" date="2021" institute="BYU ScholarsArchive" country="Provo, UT, USA">
        <title>Applications of and Algorithms for Genome Assembly and Genomic Analyses with an Emphasis on Marine Teleosts.</title>
        <authorList>
            <person name="Pickett B.D."/>
        </authorList>
    </citation>
    <scope>NUCLEOTIDE SEQUENCE</scope>
    <source>
        <strain evidence="2">HI-2016</strain>
    </source>
</reference>
<evidence type="ECO:0000313" key="2">
    <source>
        <dbReference type="EMBL" id="KAG9353545.1"/>
    </source>
</evidence>
<proteinExistence type="predicted"/>
<dbReference type="Proteomes" id="UP000824540">
    <property type="component" value="Unassembled WGS sequence"/>
</dbReference>
<feature type="region of interest" description="Disordered" evidence="1">
    <location>
        <begin position="117"/>
        <end position="140"/>
    </location>
</feature>
<keyword evidence="3" id="KW-1185">Reference proteome</keyword>
<evidence type="ECO:0000256" key="1">
    <source>
        <dbReference type="SAM" id="MobiDB-lite"/>
    </source>
</evidence>
<organism evidence="2 3">
    <name type="scientific">Albula glossodonta</name>
    <name type="common">roundjaw bonefish</name>
    <dbReference type="NCBI Taxonomy" id="121402"/>
    <lineage>
        <taxon>Eukaryota</taxon>
        <taxon>Metazoa</taxon>
        <taxon>Chordata</taxon>
        <taxon>Craniata</taxon>
        <taxon>Vertebrata</taxon>
        <taxon>Euteleostomi</taxon>
        <taxon>Actinopterygii</taxon>
        <taxon>Neopterygii</taxon>
        <taxon>Teleostei</taxon>
        <taxon>Albuliformes</taxon>
        <taxon>Albulidae</taxon>
        <taxon>Albula</taxon>
    </lineage>
</organism>
<evidence type="ECO:0000313" key="3">
    <source>
        <dbReference type="Proteomes" id="UP000824540"/>
    </source>
</evidence>
<dbReference type="EMBL" id="JAFBMS010000003">
    <property type="protein sequence ID" value="KAG9353545.1"/>
    <property type="molecule type" value="Genomic_DNA"/>
</dbReference>
<sequence>MLHPFPPDPTLETCFVGLGGMEVFGMGPPSANITVLEWSPAPITLSAECKHRVERPWEEHRETSERLAGIPRYLPRAGGQSGPAQSPTEARVFASPAGLQMYWLIVHTAGTDNRFQLHSLPQENHPPPALTQAPTNTKAT</sequence>
<comment type="caution">
    <text evidence="2">The sequence shown here is derived from an EMBL/GenBank/DDBJ whole genome shotgun (WGS) entry which is preliminary data.</text>
</comment>
<dbReference type="AlphaFoldDB" id="A0A8T2PQB0"/>